<dbReference type="AlphaFoldDB" id="A0A7J6G4J6"/>
<evidence type="ECO:0000256" key="1">
    <source>
        <dbReference type="SAM" id="MobiDB-lite"/>
    </source>
</evidence>
<dbReference type="Pfam" id="PF14392">
    <property type="entry name" value="zf-CCHC_4"/>
    <property type="match status" value="1"/>
</dbReference>
<feature type="region of interest" description="Disordered" evidence="1">
    <location>
        <begin position="224"/>
        <end position="244"/>
    </location>
</feature>
<proteinExistence type="predicted"/>
<organism evidence="4 5">
    <name type="scientific">Cannabis sativa</name>
    <name type="common">Hemp</name>
    <name type="synonym">Marijuana</name>
    <dbReference type="NCBI Taxonomy" id="3483"/>
    <lineage>
        <taxon>Eukaryota</taxon>
        <taxon>Viridiplantae</taxon>
        <taxon>Streptophyta</taxon>
        <taxon>Embryophyta</taxon>
        <taxon>Tracheophyta</taxon>
        <taxon>Spermatophyta</taxon>
        <taxon>Magnoliopsida</taxon>
        <taxon>eudicotyledons</taxon>
        <taxon>Gunneridae</taxon>
        <taxon>Pentapetalae</taxon>
        <taxon>rosids</taxon>
        <taxon>fabids</taxon>
        <taxon>Rosales</taxon>
        <taxon>Cannabaceae</taxon>
        <taxon>Cannabis</taxon>
    </lineage>
</organism>
<dbReference type="Proteomes" id="UP000525078">
    <property type="component" value="Unassembled WGS sequence"/>
</dbReference>
<dbReference type="Pfam" id="PF14111">
    <property type="entry name" value="DUF4283"/>
    <property type="match status" value="1"/>
</dbReference>
<evidence type="ECO:0000313" key="4">
    <source>
        <dbReference type="EMBL" id="KAF4376979.1"/>
    </source>
</evidence>
<comment type="caution">
    <text evidence="4">The sequence shown here is derived from an EMBL/GenBank/DDBJ whole genome shotgun (WGS) entry which is preliminary data.</text>
</comment>
<feature type="compositionally biased region" description="Basic residues" evidence="1">
    <location>
        <begin position="475"/>
        <end position="484"/>
    </location>
</feature>
<evidence type="ECO:0000259" key="2">
    <source>
        <dbReference type="Pfam" id="PF14111"/>
    </source>
</evidence>
<feature type="region of interest" description="Disordered" evidence="1">
    <location>
        <begin position="442"/>
        <end position="488"/>
    </location>
</feature>
<dbReference type="InterPro" id="IPR040256">
    <property type="entry name" value="At4g02000-like"/>
</dbReference>
<evidence type="ECO:0000313" key="5">
    <source>
        <dbReference type="Proteomes" id="UP000525078"/>
    </source>
</evidence>
<reference evidence="4 5" key="1">
    <citation type="journal article" date="2020" name="bioRxiv">
        <title>Sequence and annotation of 42 cannabis genomes reveals extensive copy number variation in cannabinoid synthesis and pathogen resistance genes.</title>
        <authorList>
            <person name="Mckernan K.J."/>
            <person name="Helbert Y."/>
            <person name="Kane L.T."/>
            <person name="Ebling H."/>
            <person name="Zhang L."/>
            <person name="Liu B."/>
            <person name="Eaton Z."/>
            <person name="Mclaughlin S."/>
            <person name="Kingan S."/>
            <person name="Baybayan P."/>
            <person name="Concepcion G."/>
            <person name="Jordan M."/>
            <person name="Riva A."/>
            <person name="Barbazuk W."/>
            <person name="Harkins T."/>
        </authorList>
    </citation>
    <scope>NUCLEOTIDE SEQUENCE [LARGE SCALE GENOMIC DNA]</scope>
    <source>
        <strain evidence="5">cv. Jamaican Lion 4</strain>
        <tissue evidence="4">Leaf</tissue>
    </source>
</reference>
<evidence type="ECO:0008006" key="6">
    <source>
        <dbReference type="Google" id="ProtNLM"/>
    </source>
</evidence>
<feature type="domain" description="DUF4283" evidence="2">
    <location>
        <begin position="55"/>
        <end position="126"/>
    </location>
</feature>
<dbReference type="PANTHER" id="PTHR31286:SF180">
    <property type="entry name" value="OS10G0362600 PROTEIN"/>
    <property type="match status" value="1"/>
</dbReference>
<dbReference type="PANTHER" id="PTHR31286">
    <property type="entry name" value="GLYCINE-RICH CELL WALL STRUCTURAL PROTEIN 1.8-LIKE"/>
    <property type="match status" value="1"/>
</dbReference>
<sequence length="527" mass="58584">MVIVKDVGGEEVVVQVDFVDGRVGKVLEQDSSLEMEMMELFEDISLEDILVIKACVGKVVGCKDMAASVVKQIVLGIWNLERGWKMKKFDEGVLGFFFDSEDDCTFIMNKRPWLVNAILLNLKPWTCEQCFFLKVGANPDSWIRFKYEKLPFLCFNCGRLAHSNGECSSPTAWVTPATGDAVCMYGPWIKVEGPRGNFFSTSRVRRDVVVCDESFKVRDGNHRTKGAWKRRSGGQSELKIGKSAPVEDAATDSGCFEVRPAGIIQDGTMHGVTLTMQDDEANATTHTVVNTEGIRKENVVSLPPIPNVQESILKIPPKNIILELPNPDFAFPSGPNDGWDLIPDFGPTLVQSLEIRHIWSCKSQRPHDFPEPISLRWPSNDPKLQKVYCVLLGPDIVDLYKAQPSLISNPPNIFELIVHLLGNRKRKAHTCNGVEGTHMESAKFQPRSCDGGETSRRQGRRGRPQGVSSFSHGKSGVKTRRRKRAKEDEIKGNIKGILAQCVDAPITFISNFGDGEEATKCMPQPAP</sequence>
<accession>A0A7J6G4J6</accession>
<name>A0A7J6G4J6_CANSA</name>
<dbReference type="InterPro" id="IPR025836">
    <property type="entry name" value="Zn_knuckle_CX2CX4HX4C"/>
</dbReference>
<dbReference type="InterPro" id="IPR025558">
    <property type="entry name" value="DUF4283"/>
</dbReference>
<evidence type="ECO:0000259" key="3">
    <source>
        <dbReference type="Pfam" id="PF14392"/>
    </source>
</evidence>
<feature type="domain" description="Zinc knuckle CX2CX4HX4C" evidence="3">
    <location>
        <begin position="135"/>
        <end position="168"/>
    </location>
</feature>
<protein>
    <recommendedName>
        <fullName evidence="6">CCHC-type domain-containing protein</fullName>
    </recommendedName>
</protein>
<gene>
    <name evidence="4" type="ORF">F8388_022695</name>
</gene>
<dbReference type="EMBL" id="JAATIP010000083">
    <property type="protein sequence ID" value="KAF4376979.1"/>
    <property type="molecule type" value="Genomic_DNA"/>
</dbReference>